<keyword evidence="5 7" id="KW-1133">Transmembrane helix</keyword>
<sequence>MNIILWIIIGGVAGWGAEQVMHSNHGILMNILLGIVGAVVLNAILALAGLALGGILGQLIVAFAGACLLIWLGRRLRHA</sequence>
<dbReference type="Proteomes" id="UP000264589">
    <property type="component" value="Unassembled WGS sequence"/>
</dbReference>
<evidence type="ECO:0000313" key="8">
    <source>
        <dbReference type="EMBL" id="RFB01453.1"/>
    </source>
</evidence>
<protein>
    <submittedName>
        <fullName evidence="8">GlsB/YeaQ/YmgE family stress response membrane protein</fullName>
    </submittedName>
</protein>
<reference evidence="8 9" key="1">
    <citation type="submission" date="2018-08" db="EMBL/GenBank/DDBJ databases">
        <title>Parvularcula sp. SM1705, isolated from surface water of the South Sea China.</title>
        <authorList>
            <person name="Sun L."/>
        </authorList>
    </citation>
    <scope>NUCLEOTIDE SEQUENCE [LARGE SCALE GENOMIC DNA]</scope>
    <source>
        <strain evidence="8 9">SM1705</strain>
    </source>
</reference>
<keyword evidence="3" id="KW-1003">Cell membrane</keyword>
<keyword evidence="4 7" id="KW-0812">Transmembrane</keyword>
<comment type="caution">
    <text evidence="8">The sequence shown here is derived from an EMBL/GenBank/DDBJ whole genome shotgun (WGS) entry which is preliminary data.</text>
</comment>
<comment type="similarity">
    <text evidence="2">Belongs to the UPF0410 family.</text>
</comment>
<organism evidence="8 9">
    <name type="scientific">Parvularcula marina</name>
    <dbReference type="NCBI Taxonomy" id="2292771"/>
    <lineage>
        <taxon>Bacteria</taxon>
        <taxon>Pseudomonadati</taxon>
        <taxon>Pseudomonadota</taxon>
        <taxon>Alphaproteobacteria</taxon>
        <taxon>Parvularculales</taxon>
        <taxon>Parvularculaceae</taxon>
        <taxon>Parvularcula</taxon>
    </lineage>
</organism>
<evidence type="ECO:0000256" key="7">
    <source>
        <dbReference type="SAM" id="Phobius"/>
    </source>
</evidence>
<dbReference type="FunCoup" id="A0A371R7N8">
    <property type="interactions" value="60"/>
</dbReference>
<feature type="transmembrane region" description="Helical" evidence="7">
    <location>
        <begin position="55"/>
        <end position="73"/>
    </location>
</feature>
<evidence type="ECO:0000256" key="4">
    <source>
        <dbReference type="ARBA" id="ARBA00022692"/>
    </source>
</evidence>
<dbReference type="GO" id="GO:0005886">
    <property type="term" value="C:plasma membrane"/>
    <property type="evidence" value="ECO:0007669"/>
    <property type="project" value="UniProtKB-SubCell"/>
</dbReference>
<dbReference type="Pfam" id="PF04226">
    <property type="entry name" value="Transgly_assoc"/>
    <property type="match status" value="1"/>
</dbReference>
<dbReference type="AlphaFoldDB" id="A0A371R7N8"/>
<evidence type="ECO:0000313" key="9">
    <source>
        <dbReference type="Proteomes" id="UP000264589"/>
    </source>
</evidence>
<name>A0A371R7N8_9PROT</name>
<dbReference type="InParanoid" id="A0A371R7N8"/>
<keyword evidence="6 7" id="KW-0472">Membrane</keyword>
<evidence type="ECO:0000256" key="2">
    <source>
        <dbReference type="ARBA" id="ARBA00011006"/>
    </source>
</evidence>
<evidence type="ECO:0000256" key="5">
    <source>
        <dbReference type="ARBA" id="ARBA00022989"/>
    </source>
</evidence>
<evidence type="ECO:0000256" key="6">
    <source>
        <dbReference type="ARBA" id="ARBA00023136"/>
    </source>
</evidence>
<gene>
    <name evidence="8" type="ORF">DX908_14285</name>
</gene>
<evidence type="ECO:0000256" key="1">
    <source>
        <dbReference type="ARBA" id="ARBA00004651"/>
    </source>
</evidence>
<evidence type="ECO:0000256" key="3">
    <source>
        <dbReference type="ARBA" id="ARBA00022475"/>
    </source>
</evidence>
<keyword evidence="9" id="KW-1185">Reference proteome</keyword>
<dbReference type="InterPro" id="IPR007341">
    <property type="entry name" value="Transgly_assoc"/>
</dbReference>
<comment type="subcellular location">
    <subcellularLocation>
        <location evidence="1">Cell membrane</location>
        <topology evidence="1">Multi-pass membrane protein</topology>
    </subcellularLocation>
</comment>
<feature type="transmembrane region" description="Helical" evidence="7">
    <location>
        <begin position="27"/>
        <end position="49"/>
    </location>
</feature>
<dbReference type="RefSeq" id="WP_116393169.1">
    <property type="nucleotide sequence ID" value="NZ_QUQO01000002.1"/>
</dbReference>
<proteinExistence type="inferred from homology"/>
<accession>A0A371R7N8</accession>
<dbReference type="EMBL" id="QUQO01000002">
    <property type="protein sequence ID" value="RFB01453.1"/>
    <property type="molecule type" value="Genomic_DNA"/>
</dbReference>